<dbReference type="PANTHER" id="PTHR12425">
    <property type="entry name" value="SYNEMBRYN"/>
    <property type="match status" value="1"/>
</dbReference>
<dbReference type="GO" id="GO:0005085">
    <property type="term" value="F:guanyl-nucleotide exchange factor activity"/>
    <property type="evidence" value="ECO:0007669"/>
    <property type="project" value="UniProtKB-KW"/>
</dbReference>
<feature type="compositionally biased region" description="Low complexity" evidence="4">
    <location>
        <begin position="731"/>
        <end position="746"/>
    </location>
</feature>
<accession>A0A284QXV5</accession>
<keyword evidence="7" id="KW-1185">Reference proteome</keyword>
<feature type="transmembrane region" description="Helical" evidence="5">
    <location>
        <begin position="332"/>
        <end position="355"/>
    </location>
</feature>
<dbReference type="PANTHER" id="PTHR12425:SF5">
    <property type="entry name" value="SYNEMBRYN"/>
    <property type="match status" value="1"/>
</dbReference>
<evidence type="ECO:0000256" key="2">
    <source>
        <dbReference type="ARBA" id="ARBA00022658"/>
    </source>
</evidence>
<comment type="similarity">
    <text evidence="1">Belongs to the synembryn family.</text>
</comment>
<evidence type="ECO:0000313" key="6">
    <source>
        <dbReference type="EMBL" id="SJL01299.1"/>
    </source>
</evidence>
<dbReference type="GO" id="GO:0001965">
    <property type="term" value="F:G-protein alpha-subunit binding"/>
    <property type="evidence" value="ECO:0007669"/>
    <property type="project" value="TreeGrafter"/>
</dbReference>
<dbReference type="GO" id="GO:0005737">
    <property type="term" value="C:cytoplasm"/>
    <property type="evidence" value="ECO:0007669"/>
    <property type="project" value="TreeGrafter"/>
</dbReference>
<dbReference type="Proteomes" id="UP000219338">
    <property type="component" value="Unassembled WGS sequence"/>
</dbReference>
<evidence type="ECO:0000313" key="7">
    <source>
        <dbReference type="Proteomes" id="UP000219338"/>
    </source>
</evidence>
<dbReference type="STRING" id="47428.A0A284QXV5"/>
<feature type="region of interest" description="Disordered" evidence="4">
    <location>
        <begin position="169"/>
        <end position="199"/>
    </location>
</feature>
<reference evidence="7" key="1">
    <citation type="journal article" date="2017" name="Nat. Ecol. Evol.">
        <title>Genome expansion and lineage-specific genetic innovations in the forest pathogenic fungi Armillaria.</title>
        <authorList>
            <person name="Sipos G."/>
            <person name="Prasanna A.N."/>
            <person name="Walter M.C."/>
            <person name="O'Connor E."/>
            <person name="Balint B."/>
            <person name="Krizsan K."/>
            <person name="Kiss B."/>
            <person name="Hess J."/>
            <person name="Varga T."/>
            <person name="Slot J."/>
            <person name="Riley R."/>
            <person name="Boka B."/>
            <person name="Rigling D."/>
            <person name="Barry K."/>
            <person name="Lee J."/>
            <person name="Mihaltcheva S."/>
            <person name="LaButti K."/>
            <person name="Lipzen A."/>
            <person name="Waldron R."/>
            <person name="Moloney N.M."/>
            <person name="Sperisen C."/>
            <person name="Kredics L."/>
            <person name="Vagvoelgyi C."/>
            <person name="Patrignani A."/>
            <person name="Fitzpatrick D."/>
            <person name="Nagy I."/>
            <person name="Doyle S."/>
            <person name="Anderson J.B."/>
            <person name="Grigoriev I.V."/>
            <person name="Gueldener U."/>
            <person name="Muensterkoetter M."/>
            <person name="Nagy L.G."/>
        </authorList>
    </citation>
    <scope>NUCLEOTIDE SEQUENCE [LARGE SCALE GENOMIC DNA]</scope>
    <source>
        <strain evidence="7">C18/9</strain>
    </source>
</reference>
<dbReference type="OrthoDB" id="5585685at2759"/>
<keyword evidence="5" id="KW-0472">Membrane</keyword>
<feature type="region of interest" description="Disordered" evidence="4">
    <location>
        <begin position="723"/>
        <end position="757"/>
    </location>
</feature>
<feature type="transmembrane region" description="Helical" evidence="5">
    <location>
        <begin position="375"/>
        <end position="403"/>
    </location>
</feature>
<keyword evidence="5" id="KW-1133">Transmembrane helix</keyword>
<dbReference type="GO" id="GO:0007186">
    <property type="term" value="P:G protein-coupled receptor signaling pathway"/>
    <property type="evidence" value="ECO:0007669"/>
    <property type="project" value="TreeGrafter"/>
</dbReference>
<evidence type="ECO:0000256" key="4">
    <source>
        <dbReference type="SAM" id="MobiDB-lite"/>
    </source>
</evidence>
<keyword evidence="3" id="KW-0143">Chaperone</keyword>
<dbReference type="Pfam" id="PF10165">
    <property type="entry name" value="Ric8"/>
    <property type="match status" value="1"/>
</dbReference>
<feature type="region of interest" description="Disordered" evidence="4">
    <location>
        <begin position="121"/>
        <end position="155"/>
    </location>
</feature>
<feature type="compositionally biased region" description="Low complexity" evidence="4">
    <location>
        <begin position="170"/>
        <end position="182"/>
    </location>
</feature>
<evidence type="ECO:0000256" key="3">
    <source>
        <dbReference type="ARBA" id="ARBA00023186"/>
    </source>
</evidence>
<organism evidence="6 7">
    <name type="scientific">Armillaria ostoyae</name>
    <name type="common">Armillaria root rot fungus</name>
    <dbReference type="NCBI Taxonomy" id="47428"/>
    <lineage>
        <taxon>Eukaryota</taxon>
        <taxon>Fungi</taxon>
        <taxon>Dikarya</taxon>
        <taxon>Basidiomycota</taxon>
        <taxon>Agaricomycotina</taxon>
        <taxon>Agaricomycetes</taxon>
        <taxon>Agaricomycetidae</taxon>
        <taxon>Agaricales</taxon>
        <taxon>Marasmiineae</taxon>
        <taxon>Physalacriaceae</taxon>
        <taxon>Armillaria</taxon>
    </lineage>
</organism>
<dbReference type="InterPro" id="IPR019318">
    <property type="entry name" value="Gua_nucleotide_exch_fac_Ric8"/>
</dbReference>
<gene>
    <name evidence="6" type="ORF">ARMOST_04619</name>
</gene>
<feature type="region of interest" description="Disordered" evidence="4">
    <location>
        <begin position="930"/>
        <end position="972"/>
    </location>
</feature>
<protein>
    <submittedName>
        <fullName evidence="6">Uncharacterized protein</fullName>
    </submittedName>
</protein>
<keyword evidence="5" id="KW-0812">Transmembrane</keyword>
<proteinExistence type="inferred from homology"/>
<dbReference type="EMBL" id="FUEG01000003">
    <property type="protein sequence ID" value="SJL01299.1"/>
    <property type="molecule type" value="Genomic_DNA"/>
</dbReference>
<sequence>MPTPSLDANFVFPRSARSVRTTNANGKWTVSPEFGDALLHAMRERPSARIPSIVELPPPKRPQLVVPLTMKTRIAVRAKTPHRFEVVPLRDVHRRAPSPMFKEITPLANARVKLRSVNAEATVRNAKAARGGRQGSTRGRENSKPPPPQVNRQARIPREKNIQLVHAQPSALHAKSASLSSLRPANSPTRHSFGRSEDIQRRSQIPYSLKRRAIYTQTLFIPKLAATVEEVSPSTSVSADSLSAMEGTTLVDGEDAPPKNKSNSLAASFFSMPSDYSQDSFQVVPKHHAIVVELMVAIDLAISEWEKMVHIEKLHAAETLSGRQELSVRGGLVVVVAVAIVQGIVVVVSNIVNVSHNRSEKVTGMATATDTEESFLFLSPCLLAFVAVACVLLACILLLLTFLRWMSGVDLLESYTALPSSSRSVVLQSIINAPPFTFSNDTRKSLIDTILRDLKATAKHANARLSSKGAASVLCLFFLAYPSQDAAQALLAVKTLGKNPSGSETLATASTLSALLGLSISFKDDPEASSEALRCIANTMLLFEHARGTFIGKDVGGGETCVGMLDKLTTPDQVFILSRILFLATVSGPSWIISLVEDHNHKRRGIVDIIASKLDAMLVAIQAGTKLGREATADLLKFTFNLLLHYPKMVDAEPQTPQAADGQKAMGDFWSPNLDGLLPSLLRTFYSLPPTFPSPLVSPLTHVIHALITIPISSSLRPIWLGPSTPERRSSSSSPKTSSSSGGDSPVLSQTPPKSSTLDRALSVLSVAGRRSLSRSPSPNTAIQQDILLRAHDLLEVSFSHYFPGSIDPDDSSVRERPKKEQLDGSLDDIISPLIVLITRLCLADATTRGRLREWIVPPDLDRSAPLEGRPDMLGRCLRLMGSVYHSRLKDSVGEMLFAMSDSDAQILSSLVGYGNVAGFLFNKGIMSAPGGEDTSSSAEPTAPDGKVINPITGNTMEKPELPDMTEEEKEQEMEKLFVLFDRLEKSGALPKSQNPIRKAMEKAASQ</sequence>
<dbReference type="AlphaFoldDB" id="A0A284QXV5"/>
<feature type="compositionally biased region" description="Polar residues" evidence="4">
    <location>
        <begin position="747"/>
        <end position="757"/>
    </location>
</feature>
<name>A0A284QXV5_ARMOS</name>
<keyword evidence="2" id="KW-0344">Guanine-nucleotide releasing factor</keyword>
<evidence type="ECO:0000256" key="1">
    <source>
        <dbReference type="ARBA" id="ARBA00009049"/>
    </source>
</evidence>
<evidence type="ECO:0000256" key="5">
    <source>
        <dbReference type="SAM" id="Phobius"/>
    </source>
</evidence>